<feature type="region of interest" description="Disordered" evidence="1">
    <location>
        <begin position="117"/>
        <end position="148"/>
    </location>
</feature>
<dbReference type="Proteomes" id="UP001145742">
    <property type="component" value="Unassembled WGS sequence"/>
</dbReference>
<dbReference type="PANTHER" id="PTHR33395">
    <property type="entry name" value="TRANSCRIPTASE, PUTATIVE-RELATED-RELATED"/>
    <property type="match status" value="1"/>
</dbReference>
<evidence type="ECO:0000313" key="3">
    <source>
        <dbReference type="Proteomes" id="UP001145742"/>
    </source>
</evidence>
<reference evidence="2" key="1">
    <citation type="submission" date="2019-10" db="EMBL/GenBank/DDBJ databases">
        <authorList>
            <person name="Soares A.E.R."/>
            <person name="Aleixo A."/>
            <person name="Schneider P."/>
            <person name="Miyaki C.Y."/>
            <person name="Schneider M.P."/>
            <person name="Mello C."/>
            <person name="Vasconcelos A.T.R."/>
        </authorList>
    </citation>
    <scope>NUCLEOTIDE SEQUENCE</scope>
    <source>
        <tissue evidence="2">Muscle</tissue>
    </source>
</reference>
<evidence type="ECO:0000313" key="2">
    <source>
        <dbReference type="EMBL" id="KAJ7416277.1"/>
    </source>
</evidence>
<gene>
    <name evidence="2" type="ORF">WISP_72752</name>
</gene>
<dbReference type="EMBL" id="WHWB01033843">
    <property type="protein sequence ID" value="KAJ7416277.1"/>
    <property type="molecule type" value="Genomic_DNA"/>
</dbReference>
<sequence length="349" mass="40332">MKDSVQLFMQNYADSSVVTGESDTRIRSIMTICPFPNLCLNNPLLYYLDSPVRKSVVIHGQTNEHRHKELLRELCKKSGLPWARHILFQSPPTHPLNCTPEPLSHAEYENVFKSMEMPQTQRKSEKGVKIGSANSKVRDEEDEDDTSSGCAPKIIALYDEFKIFHISIFVLLIPVERNRMALRSPRPWKREEGLRKEDLSLVIEDWIRDLFSRFNINKFMGTDGMHPWVLRELADVVALLLYIIFEKSWRIGEMPDDWRKATFAPMSKRGKNEDPGNDGPISLTSIPEKVWNVLEVVTKHVKEKNVIRSSQYELTKGKSCLTNVIAYYDEMAKWVNEGRAVNIIYLDFS</sequence>
<keyword evidence="3" id="KW-1185">Reference proteome</keyword>
<evidence type="ECO:0000256" key="1">
    <source>
        <dbReference type="SAM" id="MobiDB-lite"/>
    </source>
</evidence>
<name>A0ABQ9DD05_9PASS</name>
<organism evidence="2 3">
    <name type="scientific">Willisornis vidua</name>
    <name type="common">Xingu scale-backed antbird</name>
    <dbReference type="NCBI Taxonomy" id="1566151"/>
    <lineage>
        <taxon>Eukaryota</taxon>
        <taxon>Metazoa</taxon>
        <taxon>Chordata</taxon>
        <taxon>Craniata</taxon>
        <taxon>Vertebrata</taxon>
        <taxon>Euteleostomi</taxon>
        <taxon>Archelosauria</taxon>
        <taxon>Archosauria</taxon>
        <taxon>Dinosauria</taxon>
        <taxon>Saurischia</taxon>
        <taxon>Theropoda</taxon>
        <taxon>Coelurosauria</taxon>
        <taxon>Aves</taxon>
        <taxon>Neognathae</taxon>
        <taxon>Neoaves</taxon>
        <taxon>Telluraves</taxon>
        <taxon>Australaves</taxon>
        <taxon>Passeriformes</taxon>
        <taxon>Thamnophilidae</taxon>
        <taxon>Willisornis</taxon>
    </lineage>
</organism>
<proteinExistence type="predicted"/>
<protein>
    <submittedName>
        <fullName evidence="2">Uncharacterized protein</fullName>
    </submittedName>
</protein>
<dbReference type="PANTHER" id="PTHR33395:SF22">
    <property type="entry name" value="REVERSE TRANSCRIPTASE DOMAIN-CONTAINING PROTEIN"/>
    <property type="match status" value="1"/>
</dbReference>
<accession>A0ABQ9DD05</accession>
<comment type="caution">
    <text evidence="2">The sequence shown here is derived from an EMBL/GenBank/DDBJ whole genome shotgun (WGS) entry which is preliminary data.</text>
</comment>